<sequence length="44" mass="5017">MSLKFIYTIIFAALLFTVNASNNEQNFFDFLKDVECGDDGDGEY</sequence>
<evidence type="ECO:0000313" key="1">
    <source>
        <dbReference type="EMBL" id="CAK5080853.1"/>
    </source>
</evidence>
<reference evidence="1" key="1">
    <citation type="submission" date="2023-11" db="EMBL/GenBank/DDBJ databases">
        <authorList>
            <person name="Poullet M."/>
        </authorList>
    </citation>
    <scope>NUCLEOTIDE SEQUENCE</scope>
    <source>
        <strain evidence="1">E1834</strain>
    </source>
</reference>
<proteinExistence type="predicted"/>
<evidence type="ECO:0000313" key="2">
    <source>
        <dbReference type="Proteomes" id="UP001497535"/>
    </source>
</evidence>
<dbReference type="Proteomes" id="UP001497535">
    <property type="component" value="Unassembled WGS sequence"/>
</dbReference>
<comment type="caution">
    <text evidence="1">The sequence shown here is derived from an EMBL/GenBank/DDBJ whole genome shotgun (WGS) entry which is preliminary data.</text>
</comment>
<protein>
    <submittedName>
        <fullName evidence="1">Uncharacterized protein</fullName>
    </submittedName>
</protein>
<dbReference type="EMBL" id="CAVMJV010000042">
    <property type="protein sequence ID" value="CAK5080853.1"/>
    <property type="molecule type" value="Genomic_DNA"/>
</dbReference>
<accession>A0ACB0ZPG3</accession>
<gene>
    <name evidence="1" type="ORF">MENTE1834_LOCUS28051</name>
</gene>
<name>A0ACB0ZPG3_MELEN</name>
<keyword evidence="2" id="KW-1185">Reference proteome</keyword>
<organism evidence="1 2">
    <name type="scientific">Meloidogyne enterolobii</name>
    <name type="common">Root-knot nematode worm</name>
    <name type="synonym">Meloidogyne mayaguensis</name>
    <dbReference type="NCBI Taxonomy" id="390850"/>
    <lineage>
        <taxon>Eukaryota</taxon>
        <taxon>Metazoa</taxon>
        <taxon>Ecdysozoa</taxon>
        <taxon>Nematoda</taxon>
        <taxon>Chromadorea</taxon>
        <taxon>Rhabditida</taxon>
        <taxon>Tylenchina</taxon>
        <taxon>Tylenchomorpha</taxon>
        <taxon>Tylenchoidea</taxon>
        <taxon>Meloidogynidae</taxon>
        <taxon>Meloidogyninae</taxon>
        <taxon>Meloidogyne</taxon>
    </lineage>
</organism>